<dbReference type="AlphaFoldDB" id="A0A8H6G1Z7"/>
<dbReference type="EMBL" id="JACCJC010000007">
    <property type="protein sequence ID" value="KAF6238960.1"/>
    <property type="molecule type" value="Genomic_DNA"/>
</dbReference>
<dbReference type="GeneID" id="59284503"/>
<sequence>MSVPYCDYLTMYFFLVSIGKSNREKLQHIHLDFSKTTFVQYPEEVGIYGNLRLNAGASFVGDAVELLAASHNLQTVSVSFDATSVSQKDKWIYSSARLVYFYTCSKLARKISAITGIEQFKCSRTYEAWEDEYDAVAELWCQGIKDMKAKMERTNCAS</sequence>
<proteinExistence type="predicted"/>
<accession>A0A8H6G1Z7</accession>
<name>A0A8H6G1Z7_9LECA</name>
<evidence type="ECO:0000313" key="1">
    <source>
        <dbReference type="EMBL" id="KAF6238960.1"/>
    </source>
</evidence>
<organism evidence="1 2">
    <name type="scientific">Letharia columbiana</name>
    <dbReference type="NCBI Taxonomy" id="112416"/>
    <lineage>
        <taxon>Eukaryota</taxon>
        <taxon>Fungi</taxon>
        <taxon>Dikarya</taxon>
        <taxon>Ascomycota</taxon>
        <taxon>Pezizomycotina</taxon>
        <taxon>Lecanoromycetes</taxon>
        <taxon>OSLEUM clade</taxon>
        <taxon>Lecanoromycetidae</taxon>
        <taxon>Lecanorales</taxon>
        <taxon>Lecanorineae</taxon>
        <taxon>Parmeliaceae</taxon>
        <taxon>Letharia</taxon>
    </lineage>
</organism>
<dbReference type="RefSeq" id="XP_037168256.1">
    <property type="nucleotide sequence ID" value="XM_037304763.1"/>
</dbReference>
<comment type="caution">
    <text evidence="1">The sequence shown here is derived from an EMBL/GenBank/DDBJ whole genome shotgun (WGS) entry which is preliminary data.</text>
</comment>
<dbReference type="Proteomes" id="UP000578531">
    <property type="component" value="Unassembled WGS sequence"/>
</dbReference>
<gene>
    <name evidence="1" type="ORF">HO173_002832</name>
</gene>
<keyword evidence="2" id="KW-1185">Reference proteome</keyword>
<reference evidence="1 2" key="1">
    <citation type="journal article" date="2020" name="Genomics">
        <title>Complete, high-quality genomes from long-read metagenomic sequencing of two wolf lichen thalli reveals enigmatic genome architecture.</title>
        <authorList>
            <person name="McKenzie S.K."/>
            <person name="Walston R.F."/>
            <person name="Allen J.L."/>
        </authorList>
    </citation>
    <scope>NUCLEOTIDE SEQUENCE [LARGE SCALE GENOMIC DNA]</scope>
    <source>
        <strain evidence="1">WasteWater2</strain>
    </source>
</reference>
<evidence type="ECO:0000313" key="2">
    <source>
        <dbReference type="Proteomes" id="UP000578531"/>
    </source>
</evidence>
<protein>
    <submittedName>
        <fullName evidence="1">Uncharacterized protein</fullName>
    </submittedName>
</protein>